<name>A0A482J1Q4_9BURK</name>
<evidence type="ECO:0000256" key="8">
    <source>
        <dbReference type="RuleBase" id="RU004190"/>
    </source>
</evidence>
<evidence type="ECO:0000256" key="3">
    <source>
        <dbReference type="ARBA" id="ARBA00022679"/>
    </source>
</evidence>
<dbReference type="GO" id="GO:0004475">
    <property type="term" value="F:mannose-1-phosphate guanylyltransferase (GTP) activity"/>
    <property type="evidence" value="ECO:0007669"/>
    <property type="project" value="UniProtKB-EC"/>
</dbReference>
<dbReference type="Pfam" id="PF00483">
    <property type="entry name" value="NTP_transferase"/>
    <property type="match status" value="1"/>
</dbReference>
<dbReference type="RefSeq" id="WP_017511571.1">
    <property type="nucleotide sequence ID" value="NZ_CP037901.1"/>
</dbReference>
<dbReference type="AlphaFoldDB" id="A0A482J1Q4"/>
<dbReference type="InterPro" id="IPR001538">
    <property type="entry name" value="Man6P_isomerase-2_C"/>
</dbReference>
<gene>
    <name evidence="12" type="ORF">DDF84_030230</name>
</gene>
<dbReference type="EMBL" id="CP037901">
    <property type="protein sequence ID" value="QBP13843.1"/>
    <property type="molecule type" value="Genomic_DNA"/>
</dbReference>
<dbReference type="CDD" id="cd02213">
    <property type="entry name" value="cupin_PMI_typeII_C"/>
    <property type="match status" value="1"/>
</dbReference>
<dbReference type="PANTHER" id="PTHR46390:SF1">
    <property type="entry name" value="MANNOSE-1-PHOSPHATE GUANYLYLTRANSFERASE"/>
    <property type="match status" value="1"/>
</dbReference>
<dbReference type="CDD" id="cd02509">
    <property type="entry name" value="GDP-M1P_Guanylyltransferase"/>
    <property type="match status" value="1"/>
</dbReference>
<reference evidence="12 13" key="1">
    <citation type="submission" date="2019-03" db="EMBL/GenBank/DDBJ databases">
        <title>Comparative insights into the high quality Complete genome sequence of highly metal resistant Cupriavidus metallidurans strain BS1 isolated from a gold-copper mine.</title>
        <authorList>
            <person name="Mazhar H.S."/>
            <person name="Rensing C."/>
        </authorList>
    </citation>
    <scope>NUCLEOTIDE SEQUENCE [LARGE SCALE GENOMIC DNA]</scope>
    <source>
        <strain evidence="12 13">BS1</strain>
    </source>
</reference>
<protein>
    <recommendedName>
        <fullName evidence="2">mannose-1-phosphate guanylyltransferase</fullName>
        <ecNumber evidence="2">2.7.7.13</ecNumber>
    </recommendedName>
</protein>
<dbReference type="FunFam" id="3.90.550.10:FF:000046">
    <property type="entry name" value="Mannose-1-phosphate guanylyltransferase (GDP)"/>
    <property type="match status" value="1"/>
</dbReference>
<feature type="domain" description="Nucleotidyl transferase" evidence="9">
    <location>
        <begin position="7"/>
        <end position="281"/>
    </location>
</feature>
<sequence length="473" mass="52018">MKSALIPVLLCGGAGSRLWPVSREASPKPFIRLPDGESLLQKAFLRGAHLPEVTEVLIATNREFFARTDEEISRVNQHGTRVSYLLEPVGRNTAAAIAAAAEHVRIVHGEDSVMLVLPADHLVDDLPALHDAVEEAVVLAEAGNLVTFGIRPDTPETGFGYIEHDGNIVRRFVEKPAKAQAVTYLESGRFLWNSGMFCFRAGSILAEMDRHCPGLISAVRACLNSADTQLIKTGTKVSLTETCFLQVPEDSIDYAVMEKSEHVAVVPCDIGWSDIGSWVALGNLVEPDDRGNRIDGNAMLHGSHNCYVQSTDRLVGMLGVDNLIVVDTPDAVLVASRDEAQSVKHLYNSLRKQGSDLYKQHRTVHRPWGTYTVLEGGSGFQIKRIEVKPGASLSLQMHHHRSEHWIVVSGTANVTNGERTMLVQKNESTYIPAGHQHRLENPGILNLVMIEVQVGEYLGEDDIVRFEDVYGRC</sequence>
<dbReference type="InterPro" id="IPR005835">
    <property type="entry name" value="NTP_transferase_dom"/>
</dbReference>
<proteinExistence type="inferred from homology"/>
<evidence type="ECO:0000256" key="6">
    <source>
        <dbReference type="ARBA" id="ARBA00023134"/>
    </source>
</evidence>
<dbReference type="FunFam" id="2.60.120.10:FF:000032">
    <property type="entry name" value="Mannose-1-phosphate guanylyltransferase/mannose-6-phosphate isomerase"/>
    <property type="match status" value="1"/>
</dbReference>
<evidence type="ECO:0000256" key="4">
    <source>
        <dbReference type="ARBA" id="ARBA00022695"/>
    </source>
</evidence>
<dbReference type="NCBIfam" id="TIGR01479">
    <property type="entry name" value="GMP_PMI"/>
    <property type="match status" value="1"/>
</dbReference>
<dbReference type="InterPro" id="IPR049577">
    <property type="entry name" value="GMPP_N"/>
</dbReference>
<evidence type="ECO:0000259" key="10">
    <source>
        <dbReference type="Pfam" id="PF01050"/>
    </source>
</evidence>
<evidence type="ECO:0000256" key="2">
    <source>
        <dbReference type="ARBA" id="ARBA00012387"/>
    </source>
</evidence>
<dbReference type="Proteomes" id="UP000253772">
    <property type="component" value="Chromosome c2"/>
</dbReference>
<comment type="similarity">
    <text evidence="1 8">Belongs to the mannose-6-phosphate isomerase type 2 family.</text>
</comment>
<accession>A0A482J1Q4</accession>
<dbReference type="EC" id="2.7.7.13" evidence="2"/>
<organism evidence="12 13">
    <name type="scientific">Cupriavidus metallidurans</name>
    <dbReference type="NCBI Taxonomy" id="119219"/>
    <lineage>
        <taxon>Bacteria</taxon>
        <taxon>Pseudomonadati</taxon>
        <taxon>Pseudomonadota</taxon>
        <taxon>Betaproteobacteria</taxon>
        <taxon>Burkholderiales</taxon>
        <taxon>Burkholderiaceae</taxon>
        <taxon>Cupriavidus</taxon>
    </lineage>
</organism>
<dbReference type="SUPFAM" id="SSF51182">
    <property type="entry name" value="RmlC-like cupins"/>
    <property type="match status" value="1"/>
</dbReference>
<evidence type="ECO:0000313" key="13">
    <source>
        <dbReference type="Proteomes" id="UP000253772"/>
    </source>
</evidence>
<dbReference type="GO" id="GO:0000271">
    <property type="term" value="P:polysaccharide biosynthetic process"/>
    <property type="evidence" value="ECO:0007669"/>
    <property type="project" value="InterPro"/>
</dbReference>
<dbReference type="GO" id="GO:0016853">
    <property type="term" value="F:isomerase activity"/>
    <property type="evidence" value="ECO:0007669"/>
    <property type="project" value="UniProtKB-KW"/>
</dbReference>
<dbReference type="GO" id="GO:0009298">
    <property type="term" value="P:GDP-mannose biosynthetic process"/>
    <property type="evidence" value="ECO:0007669"/>
    <property type="project" value="TreeGrafter"/>
</dbReference>
<dbReference type="SUPFAM" id="SSF53448">
    <property type="entry name" value="Nucleotide-diphospho-sugar transferases"/>
    <property type="match status" value="1"/>
</dbReference>
<dbReference type="InterPro" id="IPR029044">
    <property type="entry name" value="Nucleotide-diphossugar_trans"/>
</dbReference>
<keyword evidence="4 12" id="KW-0548">Nucleotidyltransferase</keyword>
<dbReference type="Pfam" id="PF22640">
    <property type="entry name" value="ManC_GMP_beta-helix"/>
    <property type="match status" value="1"/>
</dbReference>
<dbReference type="Pfam" id="PF01050">
    <property type="entry name" value="MannoseP_isomer"/>
    <property type="match status" value="1"/>
</dbReference>
<dbReference type="InterPro" id="IPR014710">
    <property type="entry name" value="RmlC-like_jellyroll"/>
</dbReference>
<evidence type="ECO:0000313" key="12">
    <source>
        <dbReference type="EMBL" id="QBP13843.1"/>
    </source>
</evidence>
<evidence type="ECO:0000259" key="11">
    <source>
        <dbReference type="Pfam" id="PF22640"/>
    </source>
</evidence>
<evidence type="ECO:0000256" key="1">
    <source>
        <dbReference type="ARBA" id="ARBA00006115"/>
    </source>
</evidence>
<evidence type="ECO:0000256" key="5">
    <source>
        <dbReference type="ARBA" id="ARBA00022741"/>
    </source>
</evidence>
<dbReference type="InterPro" id="IPR011051">
    <property type="entry name" value="RmlC_Cupin_sf"/>
</dbReference>
<dbReference type="InterPro" id="IPR051161">
    <property type="entry name" value="Mannose-6P_isomerase_type2"/>
</dbReference>
<dbReference type="Gene3D" id="2.60.120.10">
    <property type="entry name" value="Jelly Rolls"/>
    <property type="match status" value="1"/>
</dbReference>
<keyword evidence="6" id="KW-0342">GTP-binding</keyword>
<feature type="domain" description="MannoseP isomerase/GMP-like beta-helix" evidence="11">
    <location>
        <begin position="302"/>
        <end position="347"/>
    </location>
</feature>
<dbReference type="Gene3D" id="3.90.550.10">
    <property type="entry name" value="Spore Coat Polysaccharide Biosynthesis Protein SpsA, Chain A"/>
    <property type="match status" value="1"/>
</dbReference>
<keyword evidence="3 12" id="KW-0808">Transferase</keyword>
<comment type="catalytic activity">
    <reaction evidence="7">
        <text>alpha-D-mannose 1-phosphate + GTP + H(+) = GDP-alpha-D-mannose + diphosphate</text>
        <dbReference type="Rhea" id="RHEA:15229"/>
        <dbReference type="ChEBI" id="CHEBI:15378"/>
        <dbReference type="ChEBI" id="CHEBI:33019"/>
        <dbReference type="ChEBI" id="CHEBI:37565"/>
        <dbReference type="ChEBI" id="CHEBI:57527"/>
        <dbReference type="ChEBI" id="CHEBI:58409"/>
        <dbReference type="EC" id="2.7.7.13"/>
    </reaction>
</comment>
<feature type="domain" description="Mannose-6-phosphate isomerase type II C-terminal" evidence="10">
    <location>
        <begin position="354"/>
        <end position="468"/>
    </location>
</feature>
<keyword evidence="5" id="KW-0547">Nucleotide-binding</keyword>
<evidence type="ECO:0000256" key="7">
    <source>
        <dbReference type="ARBA" id="ARBA00047343"/>
    </source>
</evidence>
<dbReference type="GO" id="GO:0005525">
    <property type="term" value="F:GTP binding"/>
    <property type="evidence" value="ECO:0007669"/>
    <property type="project" value="UniProtKB-KW"/>
</dbReference>
<dbReference type="InterPro" id="IPR054566">
    <property type="entry name" value="ManC/GMP-like_b-helix"/>
</dbReference>
<dbReference type="OrthoDB" id="9806359at2"/>
<dbReference type="PANTHER" id="PTHR46390">
    <property type="entry name" value="MANNOSE-1-PHOSPHATE GUANYLYLTRANSFERASE"/>
    <property type="match status" value="1"/>
</dbReference>
<keyword evidence="12" id="KW-0413">Isomerase</keyword>
<evidence type="ECO:0000259" key="9">
    <source>
        <dbReference type="Pfam" id="PF00483"/>
    </source>
</evidence>
<dbReference type="InterPro" id="IPR006375">
    <property type="entry name" value="Man1P_GuaTrfase/Man6P_Isoase"/>
</dbReference>